<dbReference type="InterPro" id="IPR036388">
    <property type="entry name" value="WH-like_DNA-bd_sf"/>
</dbReference>
<evidence type="ECO:0000256" key="2">
    <source>
        <dbReference type="ARBA" id="ARBA00023125"/>
    </source>
</evidence>
<evidence type="ECO:0000313" key="8">
    <source>
        <dbReference type="EMBL" id="GGI13671.1"/>
    </source>
</evidence>
<keyword evidence="1" id="KW-0805">Transcription regulation</keyword>
<feature type="domain" description="HTH iclR-type" evidence="6">
    <location>
        <begin position="16"/>
        <end position="78"/>
    </location>
</feature>
<dbReference type="FunFam" id="1.10.10.10:FF:000056">
    <property type="entry name" value="IclR family transcriptional regulator"/>
    <property type="match status" value="1"/>
</dbReference>
<dbReference type="Gene3D" id="3.30.450.40">
    <property type="match status" value="1"/>
</dbReference>
<comment type="function">
    <text evidence="4">May be an activator protein for the gylABX operon.</text>
</comment>
<dbReference type="Gene3D" id="1.10.10.10">
    <property type="entry name" value="Winged helix-like DNA-binding domain superfamily/Winged helix DNA-binding domain"/>
    <property type="match status" value="1"/>
</dbReference>
<evidence type="ECO:0000256" key="4">
    <source>
        <dbReference type="ARBA" id="ARBA00058938"/>
    </source>
</evidence>
<keyword evidence="2" id="KW-0238">DNA-binding</keyword>
<dbReference type="AlphaFoldDB" id="A0A8J3F1S8"/>
<dbReference type="SUPFAM" id="SSF55781">
    <property type="entry name" value="GAF domain-like"/>
    <property type="match status" value="1"/>
</dbReference>
<dbReference type="InterPro" id="IPR014757">
    <property type="entry name" value="Tscrpt_reg_IclR_C"/>
</dbReference>
<dbReference type="GO" id="GO:0003700">
    <property type="term" value="F:DNA-binding transcription factor activity"/>
    <property type="evidence" value="ECO:0007669"/>
    <property type="project" value="TreeGrafter"/>
</dbReference>
<dbReference type="InterPro" id="IPR050707">
    <property type="entry name" value="HTH_MetabolicPath_Reg"/>
</dbReference>
<dbReference type="Pfam" id="PF09339">
    <property type="entry name" value="HTH_IclR"/>
    <property type="match status" value="1"/>
</dbReference>
<evidence type="ECO:0000256" key="3">
    <source>
        <dbReference type="ARBA" id="ARBA00023163"/>
    </source>
</evidence>
<feature type="domain" description="IclR-ED" evidence="7">
    <location>
        <begin position="79"/>
        <end position="263"/>
    </location>
</feature>
<dbReference type="PROSITE" id="PS51078">
    <property type="entry name" value="ICLR_ED"/>
    <property type="match status" value="1"/>
</dbReference>
<dbReference type="PANTHER" id="PTHR30136">
    <property type="entry name" value="HELIX-TURN-HELIX TRANSCRIPTIONAL REGULATOR, ICLR FAMILY"/>
    <property type="match status" value="1"/>
</dbReference>
<dbReference type="SUPFAM" id="SSF46785">
    <property type="entry name" value="Winged helix' DNA-binding domain"/>
    <property type="match status" value="1"/>
</dbReference>
<keyword evidence="9" id="KW-1185">Reference proteome</keyword>
<dbReference type="PROSITE" id="PS51077">
    <property type="entry name" value="HTH_ICLR"/>
    <property type="match status" value="1"/>
</dbReference>
<evidence type="ECO:0000256" key="1">
    <source>
        <dbReference type="ARBA" id="ARBA00023015"/>
    </source>
</evidence>
<gene>
    <name evidence="8" type="ORF">GCM10007380_19080</name>
</gene>
<dbReference type="Proteomes" id="UP000626244">
    <property type="component" value="Unassembled WGS sequence"/>
</dbReference>
<dbReference type="GO" id="GO:0003677">
    <property type="term" value="F:DNA binding"/>
    <property type="evidence" value="ECO:0007669"/>
    <property type="project" value="UniProtKB-KW"/>
</dbReference>
<evidence type="ECO:0000259" key="7">
    <source>
        <dbReference type="PROSITE" id="PS51078"/>
    </source>
</evidence>
<evidence type="ECO:0000313" key="9">
    <source>
        <dbReference type="Proteomes" id="UP000626244"/>
    </source>
</evidence>
<proteinExistence type="predicted"/>
<evidence type="ECO:0000259" key="6">
    <source>
        <dbReference type="PROSITE" id="PS51077"/>
    </source>
</evidence>
<evidence type="ECO:0000256" key="5">
    <source>
        <dbReference type="ARBA" id="ARBA00070406"/>
    </source>
</evidence>
<dbReference type="RefSeq" id="WP_235821348.1">
    <property type="nucleotide sequence ID" value="NZ_BMHB01000001.1"/>
</dbReference>
<keyword evidence="3" id="KW-0804">Transcription</keyword>
<dbReference type="InterPro" id="IPR029016">
    <property type="entry name" value="GAF-like_dom_sf"/>
</dbReference>
<dbReference type="PANTHER" id="PTHR30136:SF24">
    <property type="entry name" value="HTH-TYPE TRANSCRIPTIONAL REPRESSOR ALLR"/>
    <property type="match status" value="1"/>
</dbReference>
<protein>
    <recommendedName>
        <fullName evidence="5">Glycerol operon regulatory protein</fullName>
    </recommendedName>
</protein>
<accession>A0A8J3F1S8</accession>
<dbReference type="SMART" id="SM00346">
    <property type="entry name" value="HTH_ICLR"/>
    <property type="match status" value="1"/>
</dbReference>
<reference evidence="9" key="1">
    <citation type="journal article" date="2019" name="Int. J. Syst. Evol. Microbiol.">
        <title>The Global Catalogue of Microorganisms (GCM) 10K type strain sequencing project: providing services to taxonomists for standard genome sequencing and annotation.</title>
        <authorList>
            <consortium name="The Broad Institute Genomics Platform"/>
            <consortium name="The Broad Institute Genome Sequencing Center for Infectious Disease"/>
            <person name="Wu L."/>
            <person name="Ma J."/>
        </authorList>
    </citation>
    <scope>NUCLEOTIDE SEQUENCE [LARGE SCALE GENOMIC DNA]</scope>
    <source>
        <strain evidence="9">CGMCC 1.14993</strain>
    </source>
</reference>
<organism evidence="8 9">
    <name type="scientific">Gottfriedia solisilvae</name>
    <dbReference type="NCBI Taxonomy" id="1516104"/>
    <lineage>
        <taxon>Bacteria</taxon>
        <taxon>Bacillati</taxon>
        <taxon>Bacillota</taxon>
        <taxon>Bacilli</taxon>
        <taxon>Bacillales</taxon>
        <taxon>Bacillaceae</taxon>
        <taxon>Gottfriedia</taxon>
    </lineage>
</organism>
<dbReference type="EMBL" id="BMHB01000001">
    <property type="protein sequence ID" value="GGI13671.1"/>
    <property type="molecule type" value="Genomic_DNA"/>
</dbReference>
<dbReference type="InterPro" id="IPR005471">
    <property type="entry name" value="Tscrpt_reg_IclR_N"/>
</dbReference>
<dbReference type="GO" id="GO:0045892">
    <property type="term" value="P:negative regulation of DNA-templated transcription"/>
    <property type="evidence" value="ECO:0007669"/>
    <property type="project" value="TreeGrafter"/>
</dbReference>
<name>A0A8J3F1S8_9BACI</name>
<dbReference type="InterPro" id="IPR036390">
    <property type="entry name" value="WH_DNA-bd_sf"/>
</dbReference>
<comment type="caution">
    <text evidence="8">The sequence shown here is derived from an EMBL/GenBank/DDBJ whole genome shotgun (WGS) entry which is preliminary data.</text>
</comment>
<sequence>MRPHIQCKKVNPISNVQSLERALTILNKLSEYPDGISIARLSEQVGLTKSTIHRLLATLSNMNYVVKDLETDKYKLGLQVLFLSRNLLNNSNIVNIAKQYLEKLSQEVNETVHLCIEDSGQVIYIDKIESNQTIRMFSRIGSRAPMYSTAVGKVLLSDMDQNHFEEIISNIDFTPKTPTTITSKEKFLEEIEMVKIQGYGLDNAENETFLRCIAFPIFNHKGKIVASFSVSGPTNRVTMEFINETLIEKMKRCSLDISRNLGYIGS</sequence>
<dbReference type="Pfam" id="PF01614">
    <property type="entry name" value="IclR_C"/>
    <property type="match status" value="1"/>
</dbReference>